<dbReference type="PANTHER" id="PTHR33393">
    <property type="entry name" value="POLYGLUTAMINE SYNTHESIS ACCESSORY PROTEIN RV0574C-RELATED"/>
    <property type="match status" value="1"/>
</dbReference>
<dbReference type="InterPro" id="IPR029052">
    <property type="entry name" value="Metallo-depent_PP-like"/>
</dbReference>
<feature type="domain" description="Capsule synthesis protein CapA" evidence="2">
    <location>
        <begin position="48"/>
        <end position="305"/>
    </location>
</feature>
<proteinExistence type="inferred from homology"/>
<name>A0A538U2T6_UNCEI</name>
<dbReference type="SUPFAM" id="SSF56300">
    <property type="entry name" value="Metallo-dependent phosphatases"/>
    <property type="match status" value="1"/>
</dbReference>
<dbReference type="EMBL" id="VBPA01000226">
    <property type="protein sequence ID" value="TMQ70206.1"/>
    <property type="molecule type" value="Genomic_DNA"/>
</dbReference>
<dbReference type="Pfam" id="PF09587">
    <property type="entry name" value="PGA_cap"/>
    <property type="match status" value="1"/>
</dbReference>
<dbReference type="Gene3D" id="3.60.21.10">
    <property type="match status" value="1"/>
</dbReference>
<gene>
    <name evidence="3" type="ORF">E6K80_09215</name>
</gene>
<evidence type="ECO:0000259" key="2">
    <source>
        <dbReference type="SMART" id="SM00854"/>
    </source>
</evidence>
<evidence type="ECO:0000313" key="3">
    <source>
        <dbReference type="EMBL" id="TMQ70206.1"/>
    </source>
</evidence>
<comment type="similarity">
    <text evidence="1">Belongs to the CapA family.</text>
</comment>
<dbReference type="SMART" id="SM00854">
    <property type="entry name" value="PGA_cap"/>
    <property type="match status" value="1"/>
</dbReference>
<organism evidence="3 4">
    <name type="scientific">Eiseniibacteriota bacterium</name>
    <dbReference type="NCBI Taxonomy" id="2212470"/>
    <lineage>
        <taxon>Bacteria</taxon>
        <taxon>Candidatus Eiseniibacteriota</taxon>
    </lineage>
</organism>
<dbReference type="CDD" id="cd07381">
    <property type="entry name" value="MPP_CapA"/>
    <property type="match status" value="1"/>
</dbReference>
<comment type="caution">
    <text evidence="3">The sequence shown here is derived from an EMBL/GenBank/DDBJ whole genome shotgun (WGS) entry which is preliminary data.</text>
</comment>
<dbReference type="Proteomes" id="UP000319836">
    <property type="component" value="Unassembled WGS sequence"/>
</dbReference>
<reference evidence="3 4" key="1">
    <citation type="journal article" date="2019" name="Nat. Microbiol.">
        <title>Mediterranean grassland soil C-N compound turnover is dependent on rainfall and depth, and is mediated by genomically divergent microorganisms.</title>
        <authorList>
            <person name="Diamond S."/>
            <person name="Andeer P.F."/>
            <person name="Li Z."/>
            <person name="Crits-Christoph A."/>
            <person name="Burstein D."/>
            <person name="Anantharaman K."/>
            <person name="Lane K.R."/>
            <person name="Thomas B.C."/>
            <person name="Pan C."/>
            <person name="Northen T.R."/>
            <person name="Banfield J.F."/>
        </authorList>
    </citation>
    <scope>NUCLEOTIDE SEQUENCE [LARGE SCALE GENOMIC DNA]</scope>
    <source>
        <strain evidence="3">WS_10</strain>
    </source>
</reference>
<accession>A0A538U2T6</accession>
<evidence type="ECO:0000256" key="1">
    <source>
        <dbReference type="ARBA" id="ARBA00005662"/>
    </source>
</evidence>
<protein>
    <submittedName>
        <fullName evidence="3">CapA family protein</fullName>
    </submittedName>
</protein>
<dbReference type="InterPro" id="IPR019079">
    <property type="entry name" value="Capsule_synth_CapA"/>
</dbReference>
<sequence>MNRRGFLVRSMGAAIALALPRFARGQRPDSLARGSRSGEVKPPEVSVTIAAAGDTTLGSNLQDYFDQQVAAGRSKDELWPLFFAGVRPILDGADIALVNLECPFTERGVKLEKNFNFRARPELVRILREGSVDVVSMANNHIADWGEDGVEDTLAALDGARIAHFGGGLRMKKARRPAFLERALAVGFLGYYFQADPDMLEPKAVYATRRKPGVAGCYKDLDCIRRMVREDVSALARKVDVAIPYFHWGHEGSYEVRDYQIELAHLCVDLGCKAVLGAHPHRLQGIELYRDAPIFYSLGNFVYGGIKEPKDTLSMIARIHCASSNVDADVVPIQFTRWPEAPFQPSVLEGQEREDALARIMSYSARFERTLGQLEPYRGRLTFAPSDSLGIAR</sequence>
<dbReference type="AlphaFoldDB" id="A0A538U2T6"/>
<evidence type="ECO:0000313" key="4">
    <source>
        <dbReference type="Proteomes" id="UP000319836"/>
    </source>
</evidence>
<dbReference type="InterPro" id="IPR052169">
    <property type="entry name" value="CW_Biosynth-Accessory"/>
</dbReference>
<dbReference type="PANTHER" id="PTHR33393:SF13">
    <property type="entry name" value="PGA BIOSYNTHESIS PROTEIN CAPA"/>
    <property type="match status" value="1"/>
</dbReference>